<dbReference type="AlphaFoldDB" id="A7SC19"/>
<dbReference type="PANTHER" id="PTHR17149">
    <property type="entry name" value="NUCLEAR PROTEIN 1 AND 2"/>
    <property type="match status" value="1"/>
</dbReference>
<dbReference type="PANTHER" id="PTHR17149:SF5">
    <property type="entry name" value="NUCLEAR PROTEIN 1"/>
    <property type="match status" value="1"/>
</dbReference>
<dbReference type="STRING" id="45351.A7SC19"/>
<name>A7SC19_NEMVE</name>
<dbReference type="PhylomeDB" id="A7SC19"/>
<gene>
    <name evidence="2" type="ORF">NEMVEDRAFT_v1g112848</name>
</gene>
<keyword evidence="3" id="KW-1185">Reference proteome</keyword>
<evidence type="ECO:0008006" key="4">
    <source>
        <dbReference type="Google" id="ProtNLM"/>
    </source>
</evidence>
<evidence type="ECO:0000256" key="1">
    <source>
        <dbReference type="SAM" id="MobiDB-lite"/>
    </source>
</evidence>
<dbReference type="Pfam" id="PF10195">
    <property type="entry name" value="Phospho_p8"/>
    <property type="match status" value="1"/>
</dbReference>
<dbReference type="eggNOG" id="KOG4319">
    <property type="taxonomic scope" value="Eukaryota"/>
</dbReference>
<dbReference type="GO" id="GO:0045786">
    <property type="term" value="P:negative regulation of cell cycle"/>
    <property type="evidence" value="ECO:0000318"/>
    <property type="project" value="GO_Central"/>
</dbReference>
<evidence type="ECO:0000313" key="3">
    <source>
        <dbReference type="Proteomes" id="UP000001593"/>
    </source>
</evidence>
<organism evidence="2 3">
    <name type="scientific">Nematostella vectensis</name>
    <name type="common">Starlet sea anemone</name>
    <dbReference type="NCBI Taxonomy" id="45351"/>
    <lineage>
        <taxon>Eukaryota</taxon>
        <taxon>Metazoa</taxon>
        <taxon>Cnidaria</taxon>
        <taxon>Anthozoa</taxon>
        <taxon>Hexacorallia</taxon>
        <taxon>Actiniaria</taxon>
        <taxon>Edwardsiidae</taxon>
        <taxon>Nematostella</taxon>
    </lineage>
</organism>
<feature type="region of interest" description="Disordered" evidence="1">
    <location>
        <begin position="15"/>
        <end position="62"/>
    </location>
</feature>
<evidence type="ECO:0000313" key="2">
    <source>
        <dbReference type="EMBL" id="EDO38759.1"/>
    </source>
</evidence>
<sequence>MESHLDEYDYYNFETSLSGANSSRKGRTKRETGMNTNRPCPAGHERKLSTRLQNAERKKKGT</sequence>
<dbReference type="HOGENOM" id="CLU_180450_0_0_1"/>
<dbReference type="Proteomes" id="UP000001593">
    <property type="component" value="Unassembled WGS sequence"/>
</dbReference>
<dbReference type="GO" id="GO:0008285">
    <property type="term" value="P:negative regulation of cell population proliferation"/>
    <property type="evidence" value="ECO:0000318"/>
    <property type="project" value="GO_Central"/>
</dbReference>
<protein>
    <recommendedName>
        <fullName evidence="4">Nuclear protein 1</fullName>
    </recommendedName>
</protein>
<reference evidence="2 3" key="1">
    <citation type="journal article" date="2007" name="Science">
        <title>Sea anemone genome reveals ancestral eumetazoan gene repertoire and genomic organization.</title>
        <authorList>
            <person name="Putnam N.H."/>
            <person name="Srivastava M."/>
            <person name="Hellsten U."/>
            <person name="Dirks B."/>
            <person name="Chapman J."/>
            <person name="Salamov A."/>
            <person name="Terry A."/>
            <person name="Shapiro H."/>
            <person name="Lindquist E."/>
            <person name="Kapitonov V.V."/>
            <person name="Jurka J."/>
            <person name="Genikhovich G."/>
            <person name="Grigoriev I.V."/>
            <person name="Lucas S.M."/>
            <person name="Steele R.E."/>
            <person name="Finnerty J.R."/>
            <person name="Technau U."/>
            <person name="Martindale M.Q."/>
            <person name="Rokhsar D.S."/>
        </authorList>
    </citation>
    <scope>NUCLEOTIDE SEQUENCE [LARGE SCALE GENOMIC DNA]</scope>
    <source>
        <strain evidence="3">CH2 X CH6</strain>
    </source>
</reference>
<dbReference type="InParanoid" id="A7SC19"/>
<accession>A7SC19</accession>
<dbReference type="OMA" id="HTECASR"/>
<proteinExistence type="predicted"/>
<dbReference type="InterPro" id="IPR018792">
    <property type="entry name" value="NUPR1-like"/>
</dbReference>
<dbReference type="EMBL" id="DS469620">
    <property type="protein sequence ID" value="EDO38759.1"/>
    <property type="molecule type" value="Genomic_DNA"/>
</dbReference>
<dbReference type="GO" id="GO:0005634">
    <property type="term" value="C:nucleus"/>
    <property type="evidence" value="ECO:0000318"/>
    <property type="project" value="GO_Central"/>
</dbReference>